<evidence type="ECO:0000256" key="1">
    <source>
        <dbReference type="SAM" id="MobiDB-lite"/>
    </source>
</evidence>
<dbReference type="InterPro" id="IPR011990">
    <property type="entry name" value="TPR-like_helical_dom_sf"/>
</dbReference>
<protein>
    <recommendedName>
        <fullName evidence="4">TolB amino-terminal domain-containing protein</fullName>
    </recommendedName>
</protein>
<evidence type="ECO:0000313" key="2">
    <source>
        <dbReference type="EMBL" id="MBK5926804.1"/>
    </source>
</evidence>
<dbReference type="Proteomes" id="UP000706333">
    <property type="component" value="Unassembled WGS sequence"/>
</dbReference>
<sequence length="587" mass="61613">MDDARMYPRLRPQGDGASGAAVQAAPGGAPLPATPEQILAYLERLLAHPDWQGSARRGAFLRHIVAETLAGRGRRLKGTSVAVEVFGRLAGGDGTSDAIVRVEARRLRRDLDSYYVGPGRWDPIRIGVPKGGYMAVFEAQPLAPPGWPSTAAPSPPGMADADGPRGASVAPFPGAPRPAAAPSVDPAQPVVLVRRFAALGGAAVLRDLADGLTHEVISGLMRHPGFRLHSVEDSFATPPGAGGLVGADGSAFAVRGAVQAEAGRLKVSVRLVAAADGRVVWGRTFTRALTGRDVISVQSEIACDIADALAAPEPGLREALVVRIARSGAPSIESYMAVVAAQTYRRTHLPEAYRDTRAGLERAVRCDPGYADAWACLAFLRLDGRRFGHDPQGEGRDFAPAMAAARRALALDPENIPGHLALLVTQHYAGQGAAALMTGEQAIALGPHDPDVLAALGWLRVVGGNDPGGIDLLERAVARAVNPPPRYFRSIAVHRLMWGRATETLEVAMRAAADGMAVSAALLAAAHGQLGQRAQAAEALEAMAQRCPALARDPVAYLMPHRTHPAVVRALVAGLRQAGWRPQPARP</sequence>
<gene>
    <name evidence="2" type="ORF">CCR87_05480</name>
</gene>
<reference evidence="2" key="2">
    <citation type="journal article" date="2020" name="Microorganisms">
        <title>Osmotic Adaptation and Compatible Solute Biosynthesis of Phototrophic Bacteria as Revealed from Genome Analyses.</title>
        <authorList>
            <person name="Imhoff J.F."/>
            <person name="Rahn T."/>
            <person name="Kunzel S."/>
            <person name="Keller A."/>
            <person name="Neulinger S.C."/>
        </authorList>
    </citation>
    <scope>NUCLEOTIDE SEQUENCE</scope>
    <source>
        <strain evidence="2">LMG 28126</strain>
    </source>
</reference>
<feature type="compositionally biased region" description="Low complexity" evidence="1">
    <location>
        <begin position="14"/>
        <end position="29"/>
    </location>
</feature>
<evidence type="ECO:0000313" key="3">
    <source>
        <dbReference type="Proteomes" id="UP000706333"/>
    </source>
</evidence>
<accession>A0A934WIE5</accession>
<feature type="region of interest" description="Disordered" evidence="1">
    <location>
        <begin position="1"/>
        <end position="29"/>
    </location>
</feature>
<dbReference type="SUPFAM" id="SSF48452">
    <property type="entry name" value="TPR-like"/>
    <property type="match status" value="1"/>
</dbReference>
<organism evidence="2 3">
    <name type="scientific">Rhodobaculum claviforme</name>
    <dbReference type="NCBI Taxonomy" id="1549854"/>
    <lineage>
        <taxon>Bacteria</taxon>
        <taxon>Pseudomonadati</taxon>
        <taxon>Pseudomonadota</taxon>
        <taxon>Alphaproteobacteria</taxon>
        <taxon>Rhodobacterales</taxon>
        <taxon>Paracoccaceae</taxon>
        <taxon>Rhodobaculum</taxon>
    </lineage>
</organism>
<dbReference type="Gene3D" id="1.25.40.10">
    <property type="entry name" value="Tetratricopeptide repeat domain"/>
    <property type="match status" value="1"/>
</dbReference>
<keyword evidence="3" id="KW-1185">Reference proteome</keyword>
<dbReference type="RefSeq" id="WP_201156572.1">
    <property type="nucleotide sequence ID" value="NZ_NHSD01000168.1"/>
</dbReference>
<reference evidence="2" key="1">
    <citation type="submission" date="2017-05" db="EMBL/GenBank/DDBJ databases">
        <authorList>
            <person name="Imhoff J.F."/>
            <person name="Rahn T."/>
            <person name="Kuenzel S."/>
            <person name="Neulinger S.C."/>
        </authorList>
    </citation>
    <scope>NUCLEOTIDE SEQUENCE</scope>
    <source>
        <strain evidence="2">LMG 28126</strain>
    </source>
</reference>
<comment type="caution">
    <text evidence="2">The sequence shown here is derived from an EMBL/GenBank/DDBJ whole genome shotgun (WGS) entry which is preliminary data.</text>
</comment>
<dbReference type="EMBL" id="NHSD01000168">
    <property type="protein sequence ID" value="MBK5926804.1"/>
    <property type="molecule type" value="Genomic_DNA"/>
</dbReference>
<name>A0A934WIE5_9RHOB</name>
<feature type="region of interest" description="Disordered" evidence="1">
    <location>
        <begin position="146"/>
        <end position="183"/>
    </location>
</feature>
<evidence type="ECO:0008006" key="4">
    <source>
        <dbReference type="Google" id="ProtNLM"/>
    </source>
</evidence>
<proteinExistence type="predicted"/>
<dbReference type="AlphaFoldDB" id="A0A934WIE5"/>